<protein>
    <submittedName>
        <fullName evidence="1">Uncharacterized protein</fullName>
    </submittedName>
</protein>
<name>A0A9Q3EHC1_9BASI</name>
<reference evidence="1" key="1">
    <citation type="submission" date="2021-03" db="EMBL/GenBank/DDBJ databases">
        <title>Draft genome sequence of rust myrtle Austropuccinia psidii MF-1, a brazilian biotype.</title>
        <authorList>
            <person name="Quecine M.C."/>
            <person name="Pachon D.M.R."/>
            <person name="Bonatelli M.L."/>
            <person name="Correr F.H."/>
            <person name="Franceschini L.M."/>
            <person name="Leite T.F."/>
            <person name="Margarido G.R.A."/>
            <person name="Almeida C.A."/>
            <person name="Ferrarezi J.A."/>
            <person name="Labate C.A."/>
        </authorList>
    </citation>
    <scope>NUCLEOTIDE SEQUENCE</scope>
    <source>
        <strain evidence="1">MF-1</strain>
    </source>
</reference>
<dbReference type="AlphaFoldDB" id="A0A9Q3EHC1"/>
<keyword evidence="2" id="KW-1185">Reference proteome</keyword>
<dbReference type="EMBL" id="AVOT02027145">
    <property type="protein sequence ID" value="MBW0519125.1"/>
    <property type="molecule type" value="Genomic_DNA"/>
</dbReference>
<evidence type="ECO:0000313" key="2">
    <source>
        <dbReference type="Proteomes" id="UP000765509"/>
    </source>
</evidence>
<proteinExistence type="predicted"/>
<gene>
    <name evidence="1" type="ORF">O181_058840</name>
</gene>
<comment type="caution">
    <text evidence="1">The sequence shown here is derived from an EMBL/GenBank/DDBJ whole genome shotgun (WGS) entry which is preliminary data.</text>
</comment>
<accession>A0A9Q3EHC1</accession>
<evidence type="ECO:0000313" key="1">
    <source>
        <dbReference type="EMBL" id="MBW0519125.1"/>
    </source>
</evidence>
<sequence>MAGRRGGALWRNRPACSTVAILPIVPTPAIVASPRFWPPWASNCGISVHSRPVQAPLAVELRWREFPRTRAERTGAC</sequence>
<dbReference type="Proteomes" id="UP000765509">
    <property type="component" value="Unassembled WGS sequence"/>
</dbReference>
<organism evidence="1 2">
    <name type="scientific">Austropuccinia psidii MF-1</name>
    <dbReference type="NCBI Taxonomy" id="1389203"/>
    <lineage>
        <taxon>Eukaryota</taxon>
        <taxon>Fungi</taxon>
        <taxon>Dikarya</taxon>
        <taxon>Basidiomycota</taxon>
        <taxon>Pucciniomycotina</taxon>
        <taxon>Pucciniomycetes</taxon>
        <taxon>Pucciniales</taxon>
        <taxon>Sphaerophragmiaceae</taxon>
        <taxon>Austropuccinia</taxon>
    </lineage>
</organism>